<name>A0A7X1B175_9BACT</name>
<dbReference type="RefSeq" id="WP_185694366.1">
    <property type="nucleotide sequence ID" value="NZ_JACHVA010000131.1"/>
</dbReference>
<evidence type="ECO:0000313" key="2">
    <source>
        <dbReference type="Proteomes" id="UP000525652"/>
    </source>
</evidence>
<dbReference type="AlphaFoldDB" id="A0A7X1B175"/>
<gene>
    <name evidence="1" type="ORF">H5P30_18355</name>
</gene>
<dbReference type="EMBL" id="JACHVA010000131">
    <property type="protein sequence ID" value="MBC2603745.1"/>
    <property type="molecule type" value="Genomic_DNA"/>
</dbReference>
<sequence length="65" mass="7544">MLSLLWISDVFSAVAGIFLDPPLTIRKADQVLLLDQNEIIERGNHRDLLSEKGHYADLYRRFTEE</sequence>
<proteinExistence type="predicted"/>
<accession>A0A7X1B175</accession>
<evidence type="ECO:0008006" key="3">
    <source>
        <dbReference type="Google" id="ProtNLM"/>
    </source>
</evidence>
<dbReference type="InterPro" id="IPR027417">
    <property type="entry name" value="P-loop_NTPase"/>
</dbReference>
<reference evidence="1 2" key="1">
    <citation type="submission" date="2020-07" db="EMBL/GenBank/DDBJ databases">
        <authorList>
            <person name="Feng X."/>
        </authorList>
    </citation>
    <scope>NUCLEOTIDE SEQUENCE [LARGE SCALE GENOMIC DNA]</scope>
    <source>
        <strain evidence="1 2">JCM14086</strain>
    </source>
</reference>
<keyword evidence="2" id="KW-1185">Reference proteome</keyword>
<comment type="caution">
    <text evidence="1">The sequence shown here is derived from an EMBL/GenBank/DDBJ whole genome shotgun (WGS) entry which is preliminary data.</text>
</comment>
<evidence type="ECO:0000313" key="1">
    <source>
        <dbReference type="EMBL" id="MBC2603745.1"/>
    </source>
</evidence>
<dbReference type="Proteomes" id="UP000525652">
    <property type="component" value="Unassembled WGS sequence"/>
</dbReference>
<dbReference type="SUPFAM" id="SSF52540">
    <property type="entry name" value="P-loop containing nucleoside triphosphate hydrolases"/>
    <property type="match status" value="1"/>
</dbReference>
<protein>
    <recommendedName>
        <fullName evidence="3">ABC transporter ATP-binding protein</fullName>
    </recommendedName>
</protein>
<organism evidence="1 2">
    <name type="scientific">Puniceicoccus vermicola</name>
    <dbReference type="NCBI Taxonomy" id="388746"/>
    <lineage>
        <taxon>Bacteria</taxon>
        <taxon>Pseudomonadati</taxon>
        <taxon>Verrucomicrobiota</taxon>
        <taxon>Opitutia</taxon>
        <taxon>Puniceicoccales</taxon>
        <taxon>Puniceicoccaceae</taxon>
        <taxon>Puniceicoccus</taxon>
    </lineage>
</organism>
<dbReference type="Gene3D" id="3.40.50.300">
    <property type="entry name" value="P-loop containing nucleotide triphosphate hydrolases"/>
    <property type="match status" value="1"/>
</dbReference>